<protein>
    <submittedName>
        <fullName evidence="4">14269_t:CDS:1</fullName>
    </submittedName>
</protein>
<organism evidence="4 5">
    <name type="scientific">Acaulospora morrowiae</name>
    <dbReference type="NCBI Taxonomy" id="94023"/>
    <lineage>
        <taxon>Eukaryota</taxon>
        <taxon>Fungi</taxon>
        <taxon>Fungi incertae sedis</taxon>
        <taxon>Mucoromycota</taxon>
        <taxon>Glomeromycotina</taxon>
        <taxon>Glomeromycetes</taxon>
        <taxon>Diversisporales</taxon>
        <taxon>Acaulosporaceae</taxon>
        <taxon>Acaulospora</taxon>
    </lineage>
</organism>
<keyword evidence="5" id="KW-1185">Reference proteome</keyword>
<dbReference type="Proteomes" id="UP000789342">
    <property type="component" value="Unassembled WGS sequence"/>
</dbReference>
<accession>A0A9N8VN79</accession>
<name>A0A9N8VN79_9GLOM</name>
<reference evidence="4" key="1">
    <citation type="submission" date="2021-06" db="EMBL/GenBank/DDBJ databases">
        <authorList>
            <person name="Kallberg Y."/>
            <person name="Tangrot J."/>
            <person name="Rosling A."/>
        </authorList>
    </citation>
    <scope>NUCLEOTIDE SEQUENCE</scope>
    <source>
        <strain evidence="4">CL551</strain>
    </source>
</reference>
<dbReference type="PROSITE" id="PS50076">
    <property type="entry name" value="DNAJ_2"/>
    <property type="match status" value="1"/>
</dbReference>
<dbReference type="InterPro" id="IPR001623">
    <property type="entry name" value="DnaJ_domain"/>
</dbReference>
<feature type="domain" description="J" evidence="3">
    <location>
        <begin position="22"/>
        <end position="120"/>
    </location>
</feature>
<keyword evidence="1" id="KW-0143">Chaperone</keyword>
<dbReference type="Pfam" id="PF00226">
    <property type="entry name" value="DnaJ"/>
    <property type="match status" value="1"/>
</dbReference>
<dbReference type="PRINTS" id="PR00625">
    <property type="entry name" value="JDOMAIN"/>
</dbReference>
<dbReference type="PANTHER" id="PTHR44500:SF1">
    <property type="entry name" value="DNAJ HOMOLOG SUBFAMILY C MEMBER 12"/>
    <property type="match status" value="1"/>
</dbReference>
<gene>
    <name evidence="4" type="ORF">AMORRO_LOCUS1055</name>
</gene>
<evidence type="ECO:0000313" key="5">
    <source>
        <dbReference type="Proteomes" id="UP000789342"/>
    </source>
</evidence>
<feature type="non-terminal residue" evidence="4">
    <location>
        <position position="185"/>
    </location>
</feature>
<dbReference type="SUPFAM" id="SSF46565">
    <property type="entry name" value="Chaperone J-domain"/>
    <property type="match status" value="1"/>
</dbReference>
<dbReference type="EMBL" id="CAJVPV010000379">
    <property type="protein sequence ID" value="CAG8454151.1"/>
    <property type="molecule type" value="Genomic_DNA"/>
</dbReference>
<dbReference type="PANTHER" id="PTHR44500">
    <property type="entry name" value="DNAJ HOMOLOG SUBFAMILY C MEMBER 12"/>
    <property type="match status" value="1"/>
</dbReference>
<dbReference type="OrthoDB" id="436519at2759"/>
<dbReference type="InterPro" id="IPR029827">
    <property type="entry name" value="JDP1-like"/>
</dbReference>
<feature type="region of interest" description="Disordered" evidence="2">
    <location>
        <begin position="155"/>
        <end position="185"/>
    </location>
</feature>
<evidence type="ECO:0000256" key="2">
    <source>
        <dbReference type="SAM" id="MobiDB-lite"/>
    </source>
</evidence>
<dbReference type="Gene3D" id="1.10.287.110">
    <property type="entry name" value="DnaJ domain"/>
    <property type="match status" value="1"/>
</dbReference>
<comment type="caution">
    <text evidence="4">The sequence shown here is derived from an EMBL/GenBank/DDBJ whole genome shotgun (WGS) entry which is preliminary data.</text>
</comment>
<sequence>MDFKSILDSLDSTIDDDKFYDNLYGILGCVPSSTSDQISTEYKKLVLGCHPDKFQSPEDKKEGLPIYIFLVHFTSARLSAHKSPDIFTPAQKAETKFHQLTTAYRILCDQTERTQYDRWLTGSIRIPYKTWREIVVKKGHAVHWKQPKQQLQITTQNSSPNTTTTIGSSSTATIPLYGKGNNQDE</sequence>
<evidence type="ECO:0000259" key="3">
    <source>
        <dbReference type="PROSITE" id="PS50076"/>
    </source>
</evidence>
<dbReference type="InterPro" id="IPR036869">
    <property type="entry name" value="J_dom_sf"/>
</dbReference>
<proteinExistence type="predicted"/>
<evidence type="ECO:0000313" key="4">
    <source>
        <dbReference type="EMBL" id="CAG8454151.1"/>
    </source>
</evidence>
<dbReference type="GO" id="GO:0005737">
    <property type="term" value="C:cytoplasm"/>
    <property type="evidence" value="ECO:0007669"/>
    <property type="project" value="TreeGrafter"/>
</dbReference>
<dbReference type="AlphaFoldDB" id="A0A9N8VN79"/>
<dbReference type="SMART" id="SM00271">
    <property type="entry name" value="DnaJ"/>
    <property type="match status" value="1"/>
</dbReference>
<evidence type="ECO:0000256" key="1">
    <source>
        <dbReference type="ARBA" id="ARBA00023186"/>
    </source>
</evidence>
<dbReference type="CDD" id="cd06257">
    <property type="entry name" value="DnaJ"/>
    <property type="match status" value="1"/>
</dbReference>
<feature type="compositionally biased region" description="Low complexity" evidence="2">
    <location>
        <begin position="155"/>
        <end position="175"/>
    </location>
</feature>